<accession>A0A5Q0C0P1</accession>
<evidence type="ECO:0000313" key="3">
    <source>
        <dbReference type="Proteomes" id="UP000326881"/>
    </source>
</evidence>
<keyword evidence="1" id="KW-0732">Signal</keyword>
<dbReference type="Proteomes" id="UP000326881">
    <property type="component" value="Chromosome"/>
</dbReference>
<gene>
    <name evidence="2" type="ORF">FZ934_02680</name>
</gene>
<evidence type="ECO:0000313" key="2">
    <source>
        <dbReference type="EMBL" id="QFY59436.1"/>
    </source>
</evidence>
<feature type="chain" id="PRO_5025055686" description="DUF930 domain-containing protein" evidence="1">
    <location>
        <begin position="24"/>
        <end position="109"/>
    </location>
</feature>
<keyword evidence="3" id="KW-1185">Reference proteome</keyword>
<evidence type="ECO:0000256" key="1">
    <source>
        <dbReference type="SAM" id="SignalP"/>
    </source>
</evidence>
<reference evidence="2 3" key="1">
    <citation type="submission" date="2019-08" db="EMBL/GenBank/DDBJ databases">
        <title>Prosopis cineraria nodule microbiome.</title>
        <authorList>
            <person name="Ali R."/>
            <person name="Chaluvadi S.R."/>
            <person name="Wang X."/>
        </authorList>
    </citation>
    <scope>NUCLEOTIDE SEQUENCE [LARGE SCALE GENOMIC DNA]</scope>
    <source>
        <strain evidence="2 3">BG7</strain>
    </source>
</reference>
<dbReference type="RefSeq" id="WP_153269803.1">
    <property type="nucleotide sequence ID" value="NZ_CP043498.1"/>
</dbReference>
<organism evidence="2 3">
    <name type="scientific">Rhizobium grahamii</name>
    <dbReference type="NCBI Taxonomy" id="1120045"/>
    <lineage>
        <taxon>Bacteria</taxon>
        <taxon>Pseudomonadati</taxon>
        <taxon>Pseudomonadota</taxon>
        <taxon>Alphaproteobacteria</taxon>
        <taxon>Hyphomicrobiales</taxon>
        <taxon>Rhizobiaceae</taxon>
        <taxon>Rhizobium/Agrobacterium group</taxon>
        <taxon>Rhizobium</taxon>
    </lineage>
</organism>
<dbReference type="AlphaFoldDB" id="A0A5Q0C0P1"/>
<feature type="signal peptide" evidence="1">
    <location>
        <begin position="1"/>
        <end position="23"/>
    </location>
</feature>
<evidence type="ECO:0008006" key="4">
    <source>
        <dbReference type="Google" id="ProtNLM"/>
    </source>
</evidence>
<dbReference type="OrthoDB" id="7776561at2"/>
<name>A0A5Q0C0P1_9HYPH</name>
<sequence length="109" mass="11882">MPDWTIRCGILFASLAGAFSAHASSGDVWQEFATEVQGKCEIAARAAIEFPHAIVDPFGSEHFGVALVTGKPKGANGFVSYFCIFDKRTKDVELGSELNTEQIRFLPEE</sequence>
<dbReference type="EMBL" id="CP043498">
    <property type="protein sequence ID" value="QFY59436.1"/>
    <property type="molecule type" value="Genomic_DNA"/>
</dbReference>
<dbReference type="KEGG" id="rgr:FZ934_02680"/>
<proteinExistence type="predicted"/>
<protein>
    <recommendedName>
        <fullName evidence="4">DUF930 domain-containing protein</fullName>
    </recommendedName>
</protein>